<feature type="transmembrane region" description="Helical" evidence="2">
    <location>
        <begin position="940"/>
        <end position="967"/>
    </location>
</feature>
<keyword evidence="4" id="KW-0808">Transferase</keyword>
<dbReference type="InterPro" id="IPR029044">
    <property type="entry name" value="Nucleotide-diphossugar_trans"/>
</dbReference>
<dbReference type="SUPFAM" id="SSF56019">
    <property type="entry name" value="The spindle assembly checkpoint protein mad2"/>
    <property type="match status" value="1"/>
</dbReference>
<dbReference type="AlphaFoldDB" id="A0A364N9D4"/>
<comment type="caution">
    <text evidence="4">The sequence shown here is derived from an EMBL/GenBank/DDBJ whole genome shotgun (WGS) entry which is preliminary data.</text>
</comment>
<evidence type="ECO:0000313" key="4">
    <source>
        <dbReference type="EMBL" id="RAR13773.1"/>
    </source>
</evidence>
<dbReference type="InterPro" id="IPR001173">
    <property type="entry name" value="Glyco_trans_2-like"/>
</dbReference>
<feature type="domain" description="HORMA" evidence="3">
    <location>
        <begin position="1"/>
        <end position="146"/>
    </location>
</feature>
<feature type="compositionally biased region" description="Basic and acidic residues" evidence="1">
    <location>
        <begin position="228"/>
        <end position="244"/>
    </location>
</feature>
<evidence type="ECO:0000259" key="3">
    <source>
        <dbReference type="PROSITE" id="PS50815"/>
    </source>
</evidence>
<feature type="transmembrane region" description="Helical" evidence="2">
    <location>
        <begin position="1099"/>
        <end position="1122"/>
    </location>
</feature>
<name>A0A364N9D4_STELY</name>
<dbReference type="InterPro" id="IPR003511">
    <property type="entry name" value="HORMA_dom"/>
</dbReference>
<feature type="compositionally biased region" description="Low complexity" evidence="1">
    <location>
        <begin position="276"/>
        <end position="287"/>
    </location>
</feature>
<dbReference type="Gene3D" id="3.90.550.10">
    <property type="entry name" value="Spore Coat Polysaccharide Biosynthesis Protein SpsA, Chain A"/>
    <property type="match status" value="1"/>
</dbReference>
<feature type="compositionally biased region" description="Polar residues" evidence="1">
    <location>
        <begin position="288"/>
        <end position="297"/>
    </location>
</feature>
<accession>A0A364N9D4</accession>
<evidence type="ECO:0000256" key="2">
    <source>
        <dbReference type="SAM" id="Phobius"/>
    </source>
</evidence>
<dbReference type="PANTHER" id="PTHR35408:SF3">
    <property type="entry name" value="GLYCOSYLTRANSFERASE 2-LIKE DOMAIN-CONTAINING PROTEIN"/>
    <property type="match status" value="1"/>
</dbReference>
<evidence type="ECO:0000256" key="1">
    <source>
        <dbReference type="SAM" id="MobiDB-lite"/>
    </source>
</evidence>
<dbReference type="Gene3D" id="3.30.900.10">
    <property type="entry name" value="HORMA domain"/>
    <property type="match status" value="1"/>
</dbReference>
<evidence type="ECO:0000313" key="5">
    <source>
        <dbReference type="Proteomes" id="UP000249619"/>
    </source>
</evidence>
<feature type="transmembrane region" description="Helical" evidence="2">
    <location>
        <begin position="493"/>
        <end position="511"/>
    </location>
</feature>
<dbReference type="OrthoDB" id="38531at2759"/>
<gene>
    <name evidence="4" type="ORF">DDE83_002810</name>
</gene>
<dbReference type="Pfam" id="PF13632">
    <property type="entry name" value="Glyco_trans_2_3"/>
    <property type="match status" value="1"/>
</dbReference>
<keyword evidence="2" id="KW-0812">Transmembrane</keyword>
<organism evidence="4 5">
    <name type="scientific">Stemphylium lycopersici</name>
    <name type="common">Tomato gray leaf spot disease fungus</name>
    <name type="synonym">Thyrospora lycopersici</name>
    <dbReference type="NCBI Taxonomy" id="183478"/>
    <lineage>
        <taxon>Eukaryota</taxon>
        <taxon>Fungi</taxon>
        <taxon>Dikarya</taxon>
        <taxon>Ascomycota</taxon>
        <taxon>Pezizomycotina</taxon>
        <taxon>Dothideomycetes</taxon>
        <taxon>Pleosporomycetidae</taxon>
        <taxon>Pleosporales</taxon>
        <taxon>Pleosporineae</taxon>
        <taxon>Pleosporaceae</taxon>
        <taxon>Stemphylium</taxon>
    </lineage>
</organism>
<dbReference type="STRING" id="183478.A0A364N9D4"/>
<dbReference type="PROSITE" id="PS50815">
    <property type="entry name" value="HORMA"/>
    <property type="match status" value="1"/>
</dbReference>
<dbReference type="InterPro" id="IPR036570">
    <property type="entry name" value="HORMA_dom_sf"/>
</dbReference>
<dbReference type="Pfam" id="PF25550">
    <property type="entry name" value="DUF7928"/>
    <property type="match status" value="1"/>
</dbReference>
<dbReference type="Proteomes" id="UP000249619">
    <property type="component" value="Unassembled WGS sequence"/>
</dbReference>
<dbReference type="Pfam" id="PF02301">
    <property type="entry name" value="HORMA"/>
    <property type="match status" value="1"/>
</dbReference>
<feature type="transmembrane region" description="Helical" evidence="2">
    <location>
        <begin position="1074"/>
        <end position="1093"/>
    </location>
</feature>
<keyword evidence="2" id="KW-1133">Transmembrane helix</keyword>
<sequence length="1131" mass="127057">MGQLKEWMYGGKISKLVVVITSKETGEHVERWQFDVQIYGKNSGSKSSKKSTDQENSAPEVTDTPEDKTEADIQAEIQSVFRQITASVTFLPMLDGNCTFNVLVYADADSEVPLEWGDSDAKEIKNGEKVQLRSFSTSNHRVDTLTNENSISPCDKETARESDKLQSYRQPPVLHQFSVEVWGSYLPLAPIATITPIPPTTRLQDEKVTNVIILSKNSMALTDILRDDRGSHDQHPTDDSREPRPLNPLAPSPRGNDSDRSNSRPASFTPLQLGGSSSPSSDSIASSDVNHSPSSGPNAVRDIKAEILANWLHNKQEEKVWTFGAPGEGVFMKRAKGSYAFAPQEVFNDGTGLYQAVTELNVRCAMTVNTRVITYILERTSLPYVQIQSGLRLQVIPDFEALPFCQRGQSAAFIASRGMLVVWQDDPKLLLERAEFIINALMRMMCGAEYGYDAKDVNLEKVLGNNPMVDVEENDKVFDATGGKDEGPRGMKLWQAAYCGMSILLLTAAIGSGWRQIAIQEVQAPSHLLRLLFLVCLPAQVWLSLFFFQAVVGNIAQIFGPTSQMNDNSRYYSGKPPKRLHRDTFGKPLPHVTVQMPVYKEGLRTVIEPTVRSLKQAISTYELQGGSANIFINDDGMQLLAAEDAQDRQEFYDEHSIGWVARPRHDPKGEHGPKPFIRPGKFKKASNMNYALRISCRVEELLSQTTRNEDWSQLEENIVYKEAMEAAMSEHAGEAWADGNIRIGDYILLVDSDTRVPKDCLLEAVSEMEQGQEVAILQYSSGVMNVTNTFFEKGITFFTNMIYTMIRFAVAGGDVAPFVGHNAVLRWSAVQQIAFECQEEGGAKYDKFWSEETVSEDFDMSLRLQSVGYIIRLASYKGDGFKEGVSITVYDELARWEKYAYGCNELIFNPFIKWFTKGPFTKLFRTFITSNMPLASKVTIMAYIGTYYALGCSWVLTMLNYFLIGFFNGWLDHYYINSFRVYFAIILVFTVLGNISLAVLRYRIGEGTILGGLFENLKWIPLLTIFLGGISLHVSQALVCHFLSIPLEWGSTSKESEHVSFFVAISKVLRRFKWSFMFCFGMTAVMITMAFALQEDWRIKTLIAVWPMGTVVVSHFLLPIVLNPQLMTFTW</sequence>
<dbReference type="InterPro" id="IPR057688">
    <property type="entry name" value="DUF7928"/>
</dbReference>
<dbReference type="PANTHER" id="PTHR35408">
    <property type="entry name" value="CHROMOSOME 15, WHOLE GENOME SHOTGUN SEQUENCE"/>
    <property type="match status" value="1"/>
</dbReference>
<keyword evidence="2" id="KW-0472">Membrane</keyword>
<reference evidence="5" key="1">
    <citation type="submission" date="2018-05" db="EMBL/GenBank/DDBJ databases">
        <title>Draft genome sequence of Stemphylium lycopersici strain CIDEFI 213.</title>
        <authorList>
            <person name="Medina R."/>
            <person name="Franco M.E.E."/>
            <person name="Lucentini C.G."/>
            <person name="Saparrat M.C.N."/>
            <person name="Balatti P.A."/>
        </authorList>
    </citation>
    <scope>NUCLEOTIDE SEQUENCE [LARGE SCALE GENOMIC DNA]</scope>
    <source>
        <strain evidence="5">CIDEFI 213</strain>
    </source>
</reference>
<proteinExistence type="predicted"/>
<feature type="transmembrane region" description="Helical" evidence="2">
    <location>
        <begin position="531"/>
        <end position="552"/>
    </location>
</feature>
<dbReference type="EMBL" id="QGDH01000030">
    <property type="protein sequence ID" value="RAR13773.1"/>
    <property type="molecule type" value="Genomic_DNA"/>
</dbReference>
<feature type="region of interest" description="Disordered" evidence="1">
    <location>
        <begin position="228"/>
        <end position="298"/>
    </location>
</feature>
<feature type="region of interest" description="Disordered" evidence="1">
    <location>
        <begin position="42"/>
        <end position="69"/>
    </location>
</feature>
<dbReference type="SUPFAM" id="SSF53448">
    <property type="entry name" value="Nucleotide-diphospho-sugar transferases"/>
    <property type="match status" value="1"/>
</dbReference>
<protein>
    <submittedName>
        <fullName evidence="4">Glycosyl transferase family 2 protein</fullName>
    </submittedName>
</protein>
<keyword evidence="5" id="KW-1185">Reference proteome</keyword>
<feature type="transmembrane region" description="Helical" evidence="2">
    <location>
        <begin position="979"/>
        <end position="999"/>
    </location>
</feature>
<dbReference type="GO" id="GO:0016740">
    <property type="term" value="F:transferase activity"/>
    <property type="evidence" value="ECO:0007669"/>
    <property type="project" value="UniProtKB-KW"/>
</dbReference>